<feature type="domain" description="CoV 3a-like viroporin TM" evidence="7">
    <location>
        <begin position="30"/>
        <end position="120"/>
    </location>
</feature>
<dbReference type="GO" id="GO:0033644">
    <property type="term" value="C:host cell membrane"/>
    <property type="evidence" value="ECO:0007669"/>
    <property type="project" value="UniProtKB-SubCell"/>
</dbReference>
<keyword evidence="3" id="KW-1043">Host membrane</keyword>
<feature type="domain" description="CoV 3a-like viroporin CD" evidence="8">
    <location>
        <begin position="124"/>
        <end position="199"/>
    </location>
</feature>
<evidence type="ECO:0000256" key="6">
    <source>
        <dbReference type="SAM" id="Phobius"/>
    </source>
</evidence>
<evidence type="ECO:0000256" key="4">
    <source>
        <dbReference type="ARBA" id="ARBA00022989"/>
    </source>
</evidence>
<sequence length="219" mass="24770">MFLGLFQLSMENAVLNSNAPQEAVQSVLQALKPAQHTLSIASFLLTSIFVVYFALFKASSFRANCVLLALRIFTLVLYVPVLIYFEAYLDGIVISLTLLARFVYLGYVCFRYKTPAFLLLNTGKLAFICGKYWYYEYSAYLVVPGGEHFVNFGIHMVPFPVANDLYVALRGYKDEDLPLVRRVELINGAFIYIFAREPVVGVVNMSFSEIQLYEDIAVS</sequence>
<dbReference type="InterPro" id="IPR046445">
    <property type="entry name" value="a/bCoV_VIROPORIN_3A-like_TM"/>
</dbReference>
<evidence type="ECO:0000256" key="1">
    <source>
        <dbReference type="ARBA" id="ARBA00004301"/>
    </source>
</evidence>
<organism evidence="9">
    <name type="scientific">Cardioderma bat coronavirus</name>
    <dbReference type="NCBI Taxonomy" id="3119326"/>
    <lineage>
        <taxon>Viruses</taxon>
        <taxon>Riboviria</taxon>
        <taxon>Orthornavirae</taxon>
        <taxon>Pisuviricota</taxon>
        <taxon>Pisoniviricetes</taxon>
        <taxon>Nidovirales</taxon>
        <taxon>Cornidovirineae</taxon>
        <taxon>Coronaviridae</taxon>
    </lineage>
</organism>
<evidence type="ECO:0000256" key="3">
    <source>
        <dbReference type="ARBA" id="ARBA00022870"/>
    </source>
</evidence>
<evidence type="ECO:0000313" key="9">
    <source>
        <dbReference type="EMBL" id="WWB00504.1"/>
    </source>
</evidence>
<name>A0AB38ZDJ1_9NIDO</name>
<protein>
    <submittedName>
        <fullName evidence="9">Non-structural 3c protein</fullName>
    </submittedName>
</protein>
<evidence type="ECO:0000259" key="8">
    <source>
        <dbReference type="PROSITE" id="PS51967"/>
    </source>
</evidence>
<feature type="transmembrane region" description="Helical" evidence="6">
    <location>
        <begin position="91"/>
        <end position="110"/>
    </location>
</feature>
<proteinExistence type="predicted"/>
<keyword evidence="5 6" id="KW-0472">Membrane</keyword>
<dbReference type="PROSITE" id="PS51967">
    <property type="entry name" value="COV_VIROPORIN_3A_CD"/>
    <property type="match status" value="1"/>
</dbReference>
<evidence type="ECO:0000256" key="2">
    <source>
        <dbReference type="ARBA" id="ARBA00022692"/>
    </source>
</evidence>
<accession>A0AB38ZDJ1</accession>
<keyword evidence="4 6" id="KW-1133">Transmembrane helix</keyword>
<dbReference type="Pfam" id="PF03053">
    <property type="entry name" value="Corona_NS3b"/>
    <property type="match status" value="1"/>
</dbReference>
<evidence type="ECO:0000259" key="7">
    <source>
        <dbReference type="PROSITE" id="PS51966"/>
    </source>
</evidence>
<dbReference type="InterPro" id="IPR004293">
    <property type="entry name" value="Coronavirus_Orf3a/b"/>
</dbReference>
<comment type="subcellular location">
    <subcellularLocation>
        <location evidence="1">Host membrane</location>
        <topology evidence="1">Multi-pass membrane protein</topology>
    </subcellularLocation>
</comment>
<dbReference type="EMBL" id="PP273173">
    <property type="protein sequence ID" value="WWB00504.1"/>
    <property type="molecule type" value="Genomic_RNA"/>
</dbReference>
<dbReference type="PROSITE" id="PS51966">
    <property type="entry name" value="COV_VIROPORIN_3A_TM"/>
    <property type="match status" value="1"/>
</dbReference>
<evidence type="ECO:0000256" key="5">
    <source>
        <dbReference type="ARBA" id="ARBA00023136"/>
    </source>
</evidence>
<dbReference type="InterPro" id="IPR046446">
    <property type="entry name" value="a/bCoV_VIROPORIN_3A-like_CD"/>
</dbReference>
<keyword evidence="2 6" id="KW-0812">Transmembrane</keyword>
<feature type="transmembrane region" description="Helical" evidence="6">
    <location>
        <begin position="68"/>
        <end position="85"/>
    </location>
</feature>
<feature type="transmembrane region" description="Helical" evidence="6">
    <location>
        <begin position="38"/>
        <end position="56"/>
    </location>
</feature>
<reference evidence="9" key="1">
    <citation type="submission" date="2024-02" db="EMBL/GenBank/DDBJ databases">
        <title>Substantial viral diversity in bats and rodents from East Africa: insights into evolution, recombination, and co-circulation.</title>
        <authorList>
            <person name="Hu B."/>
        </authorList>
    </citation>
    <scope>NUCLEOTIDE SEQUENCE</scope>
    <source>
        <strain evidence="9">2B/Kenya/BAT2618/2015</strain>
    </source>
</reference>